<accession>A0A167RFA4</accession>
<protein>
    <submittedName>
        <fullName evidence="1">Uncharacterized protein</fullName>
    </submittedName>
</protein>
<dbReference type="GeneID" id="80512979"/>
<evidence type="ECO:0000313" key="1">
    <source>
        <dbReference type="EMBL" id="ANB50617.1"/>
    </source>
</evidence>
<evidence type="ECO:0000313" key="2">
    <source>
        <dbReference type="Proteomes" id="UP000241365"/>
    </source>
</evidence>
<dbReference type="Proteomes" id="UP000241365">
    <property type="component" value="Segment"/>
</dbReference>
<sequence length="984" mass="116417">MQNTLKNFLASEHLTNFKINNIFDSDFYRIYPVDDNKTIKIRISATSNNKIINREINRDKIILKIKILDQDTIESAKREIKHNTNNEYKQFIPEIIGIYKIDSNTLKSILSKLPNKYILDLSEFIRGDFLLMIYENYENLFHLNSNYLLTNRVSNIIHRSKEKTLIYFYFMFVLCYLNQNNISTSNIDIFNFGLRKNKEPKLLKIIIDGEERNVPISLLYKRGGYIEPVFIDFIIDNSKSKLFNINNFMPFGDNILYKNISDDVKYPYLPIELIGQLFGPISLYIMKNISFLDNKETDIQKMYLLNMYDIHNYDYVTDNNIIDVYSFNILQSSLVMNCQKDTLNCSKEISYNTINQLYNLNINIIAPPFNNSTNFGKIPSNKINQYNKYNGMYGINIFGSKNDHRSWEKLTRRTCLGRYQYSQLKNAYTISKSILEINYDFFNELLDQQINTIMNILTQELYTINGIFQTETFVLHFLVLTTDFSIPLMNNFDHSVFLEQSYVKMVYEFIEGIIQNGNIRNKLFVYLALSKILHLTLIRKLFMVMYVLENNSNYDLLSNFGISKNKITMDKSQNGEKLVFDVKSYCNDKGINYNLIQHRYNVVKELIVLKKDDIGTNDLEVYLFKILEDNIKMVFLLYLYEDFKYGSSGRIRFDWNKVKPKDYTLLPQSESILYPDMDIYEFYRKKNDYVAFLDRGIDTQRMSVLDEDGIFLESFKFGEPVLAGASGHTADILLCAGYLESSGDMTKFLNKMKLMTILCISVMFPRKDHSIFEMYRALQLFNPAFTTNIFTCPNKYNKTGSCFKWMLDDNYYQLAKNTFDGPNTFIHFKNKIDKNFDYYLSNKYYDLVKNIVQIFYKSEPNRVNIRDLTKRIKNKFLNGEFQNINSEAFIIMTILRREASKLWMTDSEYVYDIENKHISIRNFINNNYTLPDIFINDDIYLYEDSIVTCTRSVYDYIKPIEDFDNICLILQKIFRKKSQDKCIW</sequence>
<dbReference type="RefSeq" id="YP_010776368.1">
    <property type="nucleotide sequence ID" value="NC_075034.1"/>
</dbReference>
<proteinExistence type="predicted"/>
<dbReference type="KEGG" id="vg:80512979"/>
<name>A0A167RFA4_9VIRU</name>
<keyword evidence="2" id="KW-1185">Reference proteome</keyword>
<reference evidence="1 2" key="1">
    <citation type="journal article" date="2016" name="Genome Announc.">
        <title>Complete Genome Sequence of a New Megavirus Family Member Isolated from an Inland Water Lake for the First Time in India.</title>
        <authorList>
            <person name="Chatterjee A."/>
            <person name="Ali F."/>
            <person name="Bange D."/>
            <person name="Kondabagil K."/>
        </authorList>
    </citation>
    <scope>NUCLEOTIDE SEQUENCE [LARGE SCALE GENOMIC DNA]</scope>
    <source>
        <strain evidence="1">1</strain>
    </source>
</reference>
<organism evidence="1 2">
    <name type="scientific">Powai lake megavirus</name>
    <dbReference type="NCBI Taxonomy" id="1842663"/>
    <lineage>
        <taxon>Viruses</taxon>
        <taxon>Varidnaviria</taxon>
        <taxon>Bamfordvirae</taxon>
        <taxon>Nucleocytoviricota</taxon>
        <taxon>Megaviricetes</taxon>
        <taxon>Imitervirales</taxon>
        <taxon>Mimiviridae</taxon>
        <taxon>Megamimivirinae</taxon>
        <taxon>Megavirus</taxon>
        <taxon>Megavirus powaiense</taxon>
    </lineage>
</organism>
<dbReference type="EMBL" id="KU877344">
    <property type="protein sequence ID" value="ANB50617.1"/>
    <property type="molecule type" value="Genomic_DNA"/>
</dbReference>